<dbReference type="STRING" id="477690.SAMN05216474_0776"/>
<reference evidence="1 2" key="1">
    <citation type="submission" date="2016-10" db="EMBL/GenBank/DDBJ databases">
        <authorList>
            <person name="de Groot N.N."/>
        </authorList>
    </citation>
    <scope>NUCLEOTIDE SEQUENCE [LARGE SCALE GENOMIC DNA]</scope>
    <source>
        <strain evidence="1 2">CGMCC 1.7005</strain>
    </source>
</reference>
<gene>
    <name evidence="1" type="ORF">SAMN05216474_0776</name>
</gene>
<dbReference type="Proteomes" id="UP000236454">
    <property type="component" value="Unassembled WGS sequence"/>
</dbReference>
<sequence length="293" mass="33813">MNLRSIFLLIPLLLLCLIASSFQNKDTLNTVLFKLTHPKTNTTSYLFGTHHAFGKAFFDTLINANQALIHSNLLITENLNVPGEMAQDIINARKETTTWKKYLNKTDLYFVDSLFAQSPTDYHKMTPTEMHVFLTRHFKQTFCLQKQAADTTLSLDNYIASLAKANEIKTLGLETTKEQIALINKDVEGMPRKVHKRRLSNIIELLQSENPNYCEETDWYANMQINYKRKHPCHNTLMLTNRNNKWITILDQNLQTQNCFIAVGLSHLMYECGLLNQLEVLGYEIVPVELNKE</sequence>
<dbReference type="EMBL" id="FPAS01000001">
    <property type="protein sequence ID" value="SFT47718.1"/>
    <property type="molecule type" value="Genomic_DNA"/>
</dbReference>
<dbReference type="AlphaFoldDB" id="A0A1I6YB60"/>
<dbReference type="OrthoDB" id="9798714at2"/>
<organism evidence="1 2">
    <name type="scientific">Lishizhenia tianjinensis</name>
    <dbReference type="NCBI Taxonomy" id="477690"/>
    <lineage>
        <taxon>Bacteria</taxon>
        <taxon>Pseudomonadati</taxon>
        <taxon>Bacteroidota</taxon>
        <taxon>Flavobacteriia</taxon>
        <taxon>Flavobacteriales</taxon>
        <taxon>Crocinitomicaceae</taxon>
        <taxon>Lishizhenia</taxon>
    </lineage>
</organism>
<protein>
    <submittedName>
        <fullName evidence="1">Uncharacterized conserved protein YbaP, TraB family</fullName>
    </submittedName>
</protein>
<evidence type="ECO:0000313" key="2">
    <source>
        <dbReference type="Proteomes" id="UP000236454"/>
    </source>
</evidence>
<dbReference type="CDD" id="cd14789">
    <property type="entry name" value="Tiki"/>
    <property type="match status" value="1"/>
</dbReference>
<accession>A0A1I6YB60</accession>
<name>A0A1I6YB60_9FLAO</name>
<keyword evidence="2" id="KW-1185">Reference proteome</keyword>
<dbReference type="RefSeq" id="WP_090246531.1">
    <property type="nucleotide sequence ID" value="NZ_FPAS01000001.1"/>
</dbReference>
<evidence type="ECO:0000313" key="1">
    <source>
        <dbReference type="EMBL" id="SFT47718.1"/>
    </source>
</evidence>
<dbReference type="InterPro" id="IPR002816">
    <property type="entry name" value="TraB/PrgY/GumN_fam"/>
</dbReference>
<proteinExistence type="predicted"/>
<dbReference type="Pfam" id="PF01963">
    <property type="entry name" value="TraB_PrgY_gumN"/>
    <property type="match status" value="1"/>
</dbReference>